<dbReference type="EMBL" id="CP045851">
    <property type="protein sequence ID" value="QGG95742.1"/>
    <property type="molecule type" value="Genomic_DNA"/>
</dbReference>
<protein>
    <submittedName>
        <fullName evidence="2">Uncharacterized protein</fullName>
    </submittedName>
</protein>
<sequence length="171" mass="18257">MPPDPHDLDLDVLEDMRFQEGDWRRERVGWAVMVLIVIGAVLGAFGHGLLGYRTATSADGGVAVTHEAVARRGGVTDIEVRVDPDLAGDALQLHLSTSYLERVQVETITPQPSDAVPSGDGITFEFTTDDVDPGTDIVIRFGIRPDTVGVARGEVGLVGGPSMDIDQVLLP</sequence>
<feature type="transmembrane region" description="Helical" evidence="1">
    <location>
        <begin position="28"/>
        <end position="50"/>
    </location>
</feature>
<keyword evidence="1" id="KW-0472">Membrane</keyword>
<dbReference type="RefSeq" id="WP_153759848.1">
    <property type="nucleotide sequence ID" value="NZ_CP045851.1"/>
</dbReference>
<evidence type="ECO:0000256" key="1">
    <source>
        <dbReference type="SAM" id="Phobius"/>
    </source>
</evidence>
<proteinExistence type="predicted"/>
<dbReference type="Proteomes" id="UP000334019">
    <property type="component" value="Chromosome"/>
</dbReference>
<name>A0A5Q2RLD8_9ACTN</name>
<keyword evidence="1" id="KW-1133">Transmembrane helix</keyword>
<gene>
    <name evidence="2" type="ORF">GH723_11890</name>
</gene>
<evidence type="ECO:0000313" key="2">
    <source>
        <dbReference type="EMBL" id="QGG95742.1"/>
    </source>
</evidence>
<dbReference type="AlphaFoldDB" id="A0A5Q2RLD8"/>
<organism evidence="2 3">
    <name type="scientific">Actinomarinicola tropica</name>
    <dbReference type="NCBI Taxonomy" id="2789776"/>
    <lineage>
        <taxon>Bacteria</taxon>
        <taxon>Bacillati</taxon>
        <taxon>Actinomycetota</taxon>
        <taxon>Acidimicrobiia</taxon>
        <taxon>Acidimicrobiales</taxon>
        <taxon>Iamiaceae</taxon>
        <taxon>Actinomarinicola</taxon>
    </lineage>
</organism>
<keyword evidence="1" id="KW-0812">Transmembrane</keyword>
<keyword evidence="3" id="KW-1185">Reference proteome</keyword>
<dbReference type="KEGG" id="atq:GH723_11890"/>
<accession>A0A5Q2RLD8</accession>
<reference evidence="2 3" key="1">
    <citation type="submission" date="2019-11" db="EMBL/GenBank/DDBJ databases">
        <authorList>
            <person name="He Y."/>
        </authorList>
    </citation>
    <scope>NUCLEOTIDE SEQUENCE [LARGE SCALE GENOMIC DNA]</scope>
    <source>
        <strain evidence="2 3">SCSIO 58843</strain>
    </source>
</reference>
<evidence type="ECO:0000313" key="3">
    <source>
        <dbReference type="Proteomes" id="UP000334019"/>
    </source>
</evidence>